<feature type="compositionally biased region" description="Low complexity" evidence="1">
    <location>
        <begin position="55"/>
        <end position="68"/>
    </location>
</feature>
<feature type="compositionally biased region" description="Pro residues" evidence="1">
    <location>
        <begin position="597"/>
        <end position="627"/>
    </location>
</feature>
<accession>A0A843WZY4</accession>
<evidence type="ECO:0000313" key="3">
    <source>
        <dbReference type="Proteomes" id="UP000652761"/>
    </source>
</evidence>
<dbReference type="Proteomes" id="UP000652761">
    <property type="component" value="Unassembled WGS sequence"/>
</dbReference>
<gene>
    <name evidence="2" type="ORF">Taro_046988</name>
</gene>
<feature type="compositionally biased region" description="Low complexity" evidence="1">
    <location>
        <begin position="294"/>
        <end position="303"/>
    </location>
</feature>
<sequence>MADESLRTQQFVRGLRPELRQALIVARVTDLDAAYQTVAALEADTLRTRARSAEVQTPVVPTQPRQQQGSVQTTSRTMISYASTSAGTTTKSGSRRSFDQQTQSQPRVQQQQAPVQQRQQAGGSDGSRGRGCVTHLTCADVEAAQLVEDSLGELSSGESVELVVEFPTGDFVLASYCLEEVPAQLQDQWLLARLFALQLQDYDLERYGAVMDFQKKRVHLRIPGEAAFYFQGIEEVPVTPAVEPTVAASVAVVPAIPAVPELAAEPSEQAAEQVVVAGSPVIAVESPPPEAPAEEAMAVTPEAGGESVAEVVASGHIEESIAAPVQEEQSNAPADVVLEEAPIQGEQEPMEKDAPVQGEKSKEGPAEAAQCDEPMGSVPANEDLPNAHNDVRDGETASSSDSDDDQQPPASEARKKGKEVDSGVPILSDTPFKRQMRQKIVINLKPMIERLDVQGTILCSLQSDVSSIFICQASASKEIFGIRNAMKWFNKEMGNMKSMLSEILKAVGAPAPPPPAPPADQNMGGNSPRPSGPSLQESRPSGLAPAATEAEVNVQGPSGPAEQVEGPPRPTEQVSGPSGPLESGPMQTEVEEEVLAPEPPAPSPPSHTPVPPSPPSAPTEPPAPQPFKNPQSRPISSPTPFPSQSTSSPTSSIHILPPPPISEVPPTSSAGASSSTGPSPGPVDDIPTTSHSFLHPSPPPSFITIISETAQLDSPFIEKIKDEFEEGILRSVLKLFTLNEAQAREGKPAVSLATFLDMNSIHLVNDPFKVWEERYKNIRFA</sequence>
<feature type="compositionally biased region" description="Low complexity" evidence="1">
    <location>
        <begin position="664"/>
        <end position="678"/>
    </location>
</feature>
<proteinExistence type="predicted"/>
<feature type="compositionally biased region" description="Low complexity" evidence="1">
    <location>
        <begin position="100"/>
        <end position="121"/>
    </location>
</feature>
<feature type="compositionally biased region" description="Low complexity" evidence="1">
    <location>
        <begin position="634"/>
        <end position="655"/>
    </location>
</feature>
<feature type="compositionally biased region" description="Basic and acidic residues" evidence="1">
    <location>
        <begin position="349"/>
        <end position="365"/>
    </location>
</feature>
<feature type="compositionally biased region" description="Polar residues" evidence="1">
    <location>
        <begin position="523"/>
        <end position="539"/>
    </location>
</feature>
<feature type="region of interest" description="Disordered" evidence="1">
    <location>
        <begin position="52"/>
        <end position="129"/>
    </location>
</feature>
<feature type="compositionally biased region" description="Low complexity" evidence="1">
    <location>
        <begin position="80"/>
        <end position="92"/>
    </location>
</feature>
<feature type="region of interest" description="Disordered" evidence="1">
    <location>
        <begin position="341"/>
        <end position="430"/>
    </location>
</feature>
<evidence type="ECO:0000256" key="1">
    <source>
        <dbReference type="SAM" id="MobiDB-lite"/>
    </source>
</evidence>
<feature type="compositionally biased region" description="Basic and acidic residues" evidence="1">
    <location>
        <begin position="412"/>
        <end position="421"/>
    </location>
</feature>
<comment type="caution">
    <text evidence="2">The sequence shown here is derived from an EMBL/GenBank/DDBJ whole genome shotgun (WGS) entry which is preliminary data.</text>
</comment>
<keyword evidence="3" id="KW-1185">Reference proteome</keyword>
<evidence type="ECO:0000313" key="2">
    <source>
        <dbReference type="EMBL" id="MQM14057.1"/>
    </source>
</evidence>
<feature type="region of interest" description="Disordered" evidence="1">
    <location>
        <begin position="285"/>
        <end position="308"/>
    </location>
</feature>
<dbReference type="AlphaFoldDB" id="A0A843WZY4"/>
<feature type="compositionally biased region" description="Polar residues" evidence="1">
    <location>
        <begin position="69"/>
        <end position="78"/>
    </location>
</feature>
<organism evidence="2 3">
    <name type="scientific">Colocasia esculenta</name>
    <name type="common">Wild taro</name>
    <name type="synonym">Arum esculentum</name>
    <dbReference type="NCBI Taxonomy" id="4460"/>
    <lineage>
        <taxon>Eukaryota</taxon>
        <taxon>Viridiplantae</taxon>
        <taxon>Streptophyta</taxon>
        <taxon>Embryophyta</taxon>
        <taxon>Tracheophyta</taxon>
        <taxon>Spermatophyta</taxon>
        <taxon>Magnoliopsida</taxon>
        <taxon>Liliopsida</taxon>
        <taxon>Araceae</taxon>
        <taxon>Aroideae</taxon>
        <taxon>Colocasieae</taxon>
        <taxon>Colocasia</taxon>
    </lineage>
</organism>
<feature type="region of interest" description="Disordered" evidence="1">
    <location>
        <begin position="507"/>
        <end position="700"/>
    </location>
</feature>
<name>A0A843WZY4_COLES</name>
<dbReference type="EMBL" id="NMUH01005942">
    <property type="protein sequence ID" value="MQM14057.1"/>
    <property type="molecule type" value="Genomic_DNA"/>
</dbReference>
<reference evidence="2" key="1">
    <citation type="submission" date="2017-07" db="EMBL/GenBank/DDBJ databases">
        <title>Taro Niue Genome Assembly and Annotation.</title>
        <authorList>
            <person name="Atibalentja N."/>
            <person name="Keating K."/>
            <person name="Fields C.J."/>
        </authorList>
    </citation>
    <scope>NUCLEOTIDE SEQUENCE</scope>
    <source>
        <strain evidence="2">Niue_2</strain>
        <tissue evidence="2">Leaf</tissue>
    </source>
</reference>
<protein>
    <submittedName>
        <fullName evidence="2">Uncharacterized protein</fullName>
    </submittedName>
</protein>